<evidence type="ECO:0000313" key="3">
    <source>
        <dbReference type="EMBL" id="TEB32711.1"/>
    </source>
</evidence>
<protein>
    <recommendedName>
        <fullName evidence="2">DUF6535 domain-containing protein</fullName>
    </recommendedName>
</protein>
<evidence type="ECO:0000259" key="2">
    <source>
        <dbReference type="Pfam" id="PF20153"/>
    </source>
</evidence>
<reference evidence="3 4" key="1">
    <citation type="journal article" date="2019" name="Nat. Ecol. Evol.">
        <title>Megaphylogeny resolves global patterns of mushroom evolution.</title>
        <authorList>
            <person name="Varga T."/>
            <person name="Krizsan K."/>
            <person name="Foldi C."/>
            <person name="Dima B."/>
            <person name="Sanchez-Garcia M."/>
            <person name="Sanchez-Ramirez S."/>
            <person name="Szollosi G.J."/>
            <person name="Szarkandi J.G."/>
            <person name="Papp V."/>
            <person name="Albert L."/>
            <person name="Andreopoulos W."/>
            <person name="Angelini C."/>
            <person name="Antonin V."/>
            <person name="Barry K.W."/>
            <person name="Bougher N.L."/>
            <person name="Buchanan P."/>
            <person name="Buyck B."/>
            <person name="Bense V."/>
            <person name="Catcheside P."/>
            <person name="Chovatia M."/>
            <person name="Cooper J."/>
            <person name="Damon W."/>
            <person name="Desjardin D."/>
            <person name="Finy P."/>
            <person name="Geml J."/>
            <person name="Haridas S."/>
            <person name="Hughes K."/>
            <person name="Justo A."/>
            <person name="Karasinski D."/>
            <person name="Kautmanova I."/>
            <person name="Kiss B."/>
            <person name="Kocsube S."/>
            <person name="Kotiranta H."/>
            <person name="LaButti K.M."/>
            <person name="Lechner B.E."/>
            <person name="Liimatainen K."/>
            <person name="Lipzen A."/>
            <person name="Lukacs Z."/>
            <person name="Mihaltcheva S."/>
            <person name="Morgado L.N."/>
            <person name="Niskanen T."/>
            <person name="Noordeloos M.E."/>
            <person name="Ohm R.A."/>
            <person name="Ortiz-Santana B."/>
            <person name="Ovrebo C."/>
            <person name="Racz N."/>
            <person name="Riley R."/>
            <person name="Savchenko A."/>
            <person name="Shiryaev A."/>
            <person name="Soop K."/>
            <person name="Spirin V."/>
            <person name="Szebenyi C."/>
            <person name="Tomsovsky M."/>
            <person name="Tulloss R.E."/>
            <person name="Uehling J."/>
            <person name="Grigoriev I.V."/>
            <person name="Vagvolgyi C."/>
            <person name="Papp T."/>
            <person name="Martin F.M."/>
            <person name="Miettinen O."/>
            <person name="Hibbett D.S."/>
            <person name="Nagy L.G."/>
        </authorList>
    </citation>
    <scope>NUCLEOTIDE SEQUENCE [LARGE SCALE GENOMIC DNA]</scope>
    <source>
        <strain evidence="3 4">FP101781</strain>
    </source>
</reference>
<sequence length="244" mass="27144">MAEEPTWNNMMNPEMHFPLPPQSEEPWGRCVSLISEHDKELCAGWTEEINIMLVFAALFSAIVTAFLVECLKDIREDPAHTSAQLLYQILAQMRNASTDQEPELPPVPEFSPPASAIWINSLWGVSLALSLLAVMLCILCLQWLRAFRRSHPGLSRDRTLAMRQMKYEGLNYWGTPPIVSSIPIILLSSLFLFLAGLAYYIYDSSAIVAIPLIVLTGIIAVIFGATTLLPGIIDLSNLISSTRN</sequence>
<dbReference type="EMBL" id="QPFP01000014">
    <property type="protein sequence ID" value="TEB32711.1"/>
    <property type="molecule type" value="Genomic_DNA"/>
</dbReference>
<evidence type="ECO:0000313" key="4">
    <source>
        <dbReference type="Proteomes" id="UP000298030"/>
    </source>
</evidence>
<feature type="transmembrane region" description="Helical" evidence="1">
    <location>
        <begin position="117"/>
        <end position="141"/>
    </location>
</feature>
<dbReference type="Proteomes" id="UP000298030">
    <property type="component" value="Unassembled WGS sequence"/>
</dbReference>
<name>A0A4Y7TFC6_COPMI</name>
<proteinExistence type="predicted"/>
<feature type="transmembrane region" description="Helical" evidence="1">
    <location>
        <begin position="49"/>
        <end position="68"/>
    </location>
</feature>
<comment type="caution">
    <text evidence="3">The sequence shown here is derived from an EMBL/GenBank/DDBJ whole genome shotgun (WGS) entry which is preliminary data.</text>
</comment>
<gene>
    <name evidence="3" type="ORF">FA13DRAFT_222802</name>
</gene>
<feature type="transmembrane region" description="Helical" evidence="1">
    <location>
        <begin position="172"/>
        <end position="202"/>
    </location>
</feature>
<keyword evidence="1" id="KW-0472">Membrane</keyword>
<feature type="transmembrane region" description="Helical" evidence="1">
    <location>
        <begin position="208"/>
        <end position="233"/>
    </location>
</feature>
<feature type="domain" description="DUF6535" evidence="2">
    <location>
        <begin position="27"/>
        <end position="201"/>
    </location>
</feature>
<dbReference type="InterPro" id="IPR045338">
    <property type="entry name" value="DUF6535"/>
</dbReference>
<evidence type="ECO:0000256" key="1">
    <source>
        <dbReference type="SAM" id="Phobius"/>
    </source>
</evidence>
<keyword evidence="1" id="KW-0812">Transmembrane</keyword>
<keyword evidence="4" id="KW-1185">Reference proteome</keyword>
<dbReference type="OrthoDB" id="2756178at2759"/>
<keyword evidence="1" id="KW-1133">Transmembrane helix</keyword>
<organism evidence="3 4">
    <name type="scientific">Coprinellus micaceus</name>
    <name type="common">Glistening ink-cap mushroom</name>
    <name type="synonym">Coprinus micaceus</name>
    <dbReference type="NCBI Taxonomy" id="71717"/>
    <lineage>
        <taxon>Eukaryota</taxon>
        <taxon>Fungi</taxon>
        <taxon>Dikarya</taxon>
        <taxon>Basidiomycota</taxon>
        <taxon>Agaricomycotina</taxon>
        <taxon>Agaricomycetes</taxon>
        <taxon>Agaricomycetidae</taxon>
        <taxon>Agaricales</taxon>
        <taxon>Agaricineae</taxon>
        <taxon>Psathyrellaceae</taxon>
        <taxon>Coprinellus</taxon>
    </lineage>
</organism>
<dbReference type="AlphaFoldDB" id="A0A4Y7TFC6"/>
<accession>A0A4Y7TFC6</accession>
<dbReference type="Pfam" id="PF20153">
    <property type="entry name" value="DUF6535"/>
    <property type="match status" value="1"/>
</dbReference>